<evidence type="ECO:0000256" key="5">
    <source>
        <dbReference type="ARBA" id="ARBA00015175"/>
    </source>
</evidence>
<evidence type="ECO:0000256" key="4">
    <source>
        <dbReference type="ARBA" id="ARBA00011533"/>
    </source>
</evidence>
<evidence type="ECO:0000256" key="14">
    <source>
        <dbReference type="ARBA" id="ARBA00023136"/>
    </source>
</evidence>
<comment type="subcellular location">
    <subcellularLocation>
        <location evidence="2">Mitochondrion inner membrane</location>
        <topology evidence="2">Single-pass membrane protein</topology>
        <orientation evidence="2">Matrix side</orientation>
    </subcellularLocation>
</comment>
<dbReference type="Proteomes" id="UP000233160">
    <property type="component" value="Unassembled WGS sequence"/>
</dbReference>
<organism evidence="17 18">
    <name type="scientific">Propithecus coquereli</name>
    <name type="common">Coquerel's sifaka</name>
    <name type="synonym">Propithecus verreauxi coquereli</name>
    <dbReference type="NCBI Taxonomy" id="379532"/>
    <lineage>
        <taxon>Eukaryota</taxon>
        <taxon>Metazoa</taxon>
        <taxon>Chordata</taxon>
        <taxon>Craniata</taxon>
        <taxon>Vertebrata</taxon>
        <taxon>Euteleostomi</taxon>
        <taxon>Mammalia</taxon>
        <taxon>Eutheria</taxon>
        <taxon>Euarchontoglires</taxon>
        <taxon>Primates</taxon>
        <taxon>Strepsirrhini</taxon>
        <taxon>Lemuriformes</taxon>
        <taxon>Indriidae</taxon>
        <taxon>Propithecus</taxon>
    </lineage>
</organism>
<keyword evidence="10" id="KW-0809">Transit peptide</keyword>
<dbReference type="GeneTree" id="ENSGT00390000009980"/>
<evidence type="ECO:0000256" key="7">
    <source>
        <dbReference type="ARBA" id="ARBA00022660"/>
    </source>
</evidence>
<reference evidence="17" key="1">
    <citation type="submission" date="2025-08" db="UniProtKB">
        <authorList>
            <consortium name="Ensembl"/>
        </authorList>
    </citation>
    <scope>IDENTIFICATION</scope>
</reference>
<evidence type="ECO:0000256" key="1">
    <source>
        <dbReference type="ARBA" id="ARBA00003195"/>
    </source>
</evidence>
<evidence type="ECO:0000313" key="17">
    <source>
        <dbReference type="Ensembl" id="ENSPCOP00000022936.1"/>
    </source>
</evidence>
<keyword evidence="18" id="KW-1185">Reference proteome</keyword>
<evidence type="ECO:0000256" key="8">
    <source>
        <dbReference type="ARBA" id="ARBA00022692"/>
    </source>
</evidence>
<keyword evidence="6" id="KW-0813">Transport</keyword>
<dbReference type="AlphaFoldDB" id="A0A2K6G9P3"/>
<keyword evidence="8" id="KW-0812">Transmembrane</keyword>
<keyword evidence="12" id="KW-1133">Transmembrane helix</keyword>
<keyword evidence="7" id="KW-0679">Respiratory chain</keyword>
<evidence type="ECO:0000256" key="13">
    <source>
        <dbReference type="ARBA" id="ARBA00023128"/>
    </source>
</evidence>
<sequence>MAAMSLLQRVSVASVAALSGRRLGTRLGFGGFLTRGFPKAVAPVRHSGDHGKRLFVIKPSTFYDKRFLRLLVS</sequence>
<dbReference type="InterPro" id="IPR019173">
    <property type="entry name" value="NADH_UbQ_OxRdtase_B5_su"/>
</dbReference>
<keyword evidence="13" id="KW-0496">Mitochondrion</keyword>
<dbReference type="STRING" id="379532.ENSPCOP00000022936"/>
<proteinExistence type="inferred from homology"/>
<evidence type="ECO:0000256" key="12">
    <source>
        <dbReference type="ARBA" id="ARBA00022989"/>
    </source>
</evidence>
<dbReference type="OMA" id="FRGFLMR"/>
<evidence type="ECO:0000256" key="3">
    <source>
        <dbReference type="ARBA" id="ARBA00007152"/>
    </source>
</evidence>
<reference evidence="17" key="2">
    <citation type="submission" date="2025-09" db="UniProtKB">
        <authorList>
            <consortium name="Ensembl"/>
        </authorList>
    </citation>
    <scope>IDENTIFICATION</scope>
</reference>
<evidence type="ECO:0000256" key="9">
    <source>
        <dbReference type="ARBA" id="ARBA00022792"/>
    </source>
</evidence>
<dbReference type="Ensembl" id="ENSPCOT00000033611.1">
    <property type="protein sequence ID" value="ENSPCOP00000022936.1"/>
    <property type="gene ID" value="ENSPCOG00000023588.1"/>
</dbReference>
<dbReference type="Pfam" id="PF09781">
    <property type="entry name" value="NDUF_B5"/>
    <property type="match status" value="1"/>
</dbReference>
<evidence type="ECO:0000256" key="10">
    <source>
        <dbReference type="ARBA" id="ARBA00022946"/>
    </source>
</evidence>
<keyword evidence="14" id="KW-0472">Membrane</keyword>
<evidence type="ECO:0000256" key="6">
    <source>
        <dbReference type="ARBA" id="ARBA00022448"/>
    </source>
</evidence>
<comment type="similarity">
    <text evidence="3">Belongs to the complex I NDUFB5 subunit family.</text>
</comment>
<evidence type="ECO:0000256" key="16">
    <source>
        <dbReference type="ARBA" id="ARBA00032550"/>
    </source>
</evidence>
<evidence type="ECO:0000256" key="15">
    <source>
        <dbReference type="ARBA" id="ARBA00032395"/>
    </source>
</evidence>
<name>A0A2K6G9P3_PROCO</name>
<dbReference type="PANTHER" id="PTHR13178:SF0">
    <property type="entry name" value="NADH DEHYDROGENASE [UBIQUINONE] 1 BETA SUBCOMPLEX SUBUNIT 5, MITOCHONDRIAL"/>
    <property type="match status" value="1"/>
</dbReference>
<accession>A0A2K6G9P3</accession>
<evidence type="ECO:0000256" key="11">
    <source>
        <dbReference type="ARBA" id="ARBA00022982"/>
    </source>
</evidence>
<comment type="function">
    <text evidence="1">Accessory subunit of the mitochondrial membrane respiratory chain NADH dehydrogenase (Complex I), that is believed not to be involved in catalysis. Complex I functions in the transfer of electrons from NADH to the respiratory chain. The immediate electron acceptor for the enzyme is believed to be ubiquinone.</text>
</comment>
<evidence type="ECO:0000313" key="18">
    <source>
        <dbReference type="Proteomes" id="UP000233160"/>
    </source>
</evidence>
<dbReference type="GO" id="GO:0005743">
    <property type="term" value="C:mitochondrial inner membrane"/>
    <property type="evidence" value="ECO:0007669"/>
    <property type="project" value="UniProtKB-SubCell"/>
</dbReference>
<evidence type="ECO:0000256" key="2">
    <source>
        <dbReference type="ARBA" id="ARBA00004298"/>
    </source>
</evidence>
<keyword evidence="11" id="KW-0249">Electron transport</keyword>
<keyword evidence="9" id="KW-0999">Mitochondrion inner membrane</keyword>
<dbReference type="PANTHER" id="PTHR13178">
    <property type="entry name" value="NADH-UBIQUINONE OXIDOREDUCTASE SGDH SUBUNIT"/>
    <property type="match status" value="1"/>
</dbReference>
<protein>
    <recommendedName>
        <fullName evidence="5">NADH dehydrogenase [ubiquinone] 1 beta subcomplex subunit 5, mitochondrial</fullName>
    </recommendedName>
    <alternativeName>
        <fullName evidence="16">Complex I-SGDH</fullName>
    </alternativeName>
    <alternativeName>
        <fullName evidence="15">NADH-ubiquinone oxidoreductase SGDH subunit</fullName>
    </alternativeName>
</protein>
<comment type="subunit">
    <text evidence="4">Complex I is composed of 45 different subunits.</text>
</comment>